<dbReference type="EMBL" id="CP012672">
    <property type="protein sequence ID" value="AUX34705.1"/>
    <property type="molecule type" value="Genomic_DNA"/>
</dbReference>
<dbReference type="Pfam" id="PF00440">
    <property type="entry name" value="TetR_N"/>
    <property type="match status" value="1"/>
</dbReference>
<accession>A0A4P2QWC6</accession>
<dbReference type="SUPFAM" id="SSF48498">
    <property type="entry name" value="Tetracyclin repressor-like, C-terminal domain"/>
    <property type="match status" value="1"/>
</dbReference>
<evidence type="ECO:0000256" key="1">
    <source>
        <dbReference type="ARBA" id="ARBA00023015"/>
    </source>
</evidence>
<dbReference type="InterPro" id="IPR050109">
    <property type="entry name" value="HTH-type_TetR-like_transc_reg"/>
</dbReference>
<evidence type="ECO:0000256" key="3">
    <source>
        <dbReference type="ARBA" id="ARBA00023163"/>
    </source>
</evidence>
<keyword evidence="3" id="KW-0804">Transcription</keyword>
<dbReference type="InterPro" id="IPR036271">
    <property type="entry name" value="Tet_transcr_reg_TetR-rel_C_sf"/>
</dbReference>
<name>A0A4P2QWC6_SORCE</name>
<evidence type="ECO:0000256" key="4">
    <source>
        <dbReference type="PROSITE-ProRule" id="PRU00335"/>
    </source>
</evidence>
<protein>
    <submittedName>
        <fullName evidence="7">TetR family transcriptional regulator</fullName>
    </submittedName>
</protein>
<dbReference type="PANTHER" id="PTHR30055:SF148">
    <property type="entry name" value="TETR-FAMILY TRANSCRIPTIONAL REGULATOR"/>
    <property type="match status" value="1"/>
</dbReference>
<evidence type="ECO:0000256" key="5">
    <source>
        <dbReference type="SAM" id="MobiDB-lite"/>
    </source>
</evidence>
<evidence type="ECO:0000313" key="7">
    <source>
        <dbReference type="EMBL" id="AUX34705.1"/>
    </source>
</evidence>
<dbReference type="GO" id="GO:0003700">
    <property type="term" value="F:DNA-binding transcription factor activity"/>
    <property type="evidence" value="ECO:0007669"/>
    <property type="project" value="TreeGrafter"/>
</dbReference>
<dbReference type="AlphaFoldDB" id="A0A4P2QWC6"/>
<dbReference type="InterPro" id="IPR011075">
    <property type="entry name" value="TetR_C"/>
</dbReference>
<feature type="domain" description="HTH tetR-type" evidence="6">
    <location>
        <begin position="38"/>
        <end position="98"/>
    </location>
</feature>
<evidence type="ECO:0000259" key="6">
    <source>
        <dbReference type="PROSITE" id="PS50977"/>
    </source>
</evidence>
<proteinExistence type="predicted"/>
<feature type="compositionally biased region" description="Low complexity" evidence="5">
    <location>
        <begin position="15"/>
        <end position="31"/>
    </location>
</feature>
<feature type="DNA-binding region" description="H-T-H motif" evidence="4">
    <location>
        <begin position="61"/>
        <end position="80"/>
    </location>
</feature>
<dbReference type="SUPFAM" id="SSF46689">
    <property type="entry name" value="Homeodomain-like"/>
    <property type="match status" value="1"/>
</dbReference>
<dbReference type="InterPro" id="IPR001647">
    <property type="entry name" value="HTH_TetR"/>
</dbReference>
<dbReference type="GO" id="GO:0000976">
    <property type="term" value="F:transcription cis-regulatory region binding"/>
    <property type="evidence" value="ECO:0007669"/>
    <property type="project" value="TreeGrafter"/>
</dbReference>
<dbReference type="Gene3D" id="1.10.10.60">
    <property type="entry name" value="Homeodomain-like"/>
    <property type="match status" value="1"/>
</dbReference>
<keyword evidence="2 4" id="KW-0238">DNA-binding</keyword>
<dbReference type="InterPro" id="IPR009057">
    <property type="entry name" value="Homeodomain-like_sf"/>
</dbReference>
<dbReference type="PROSITE" id="PS50977">
    <property type="entry name" value="HTH_TETR_2"/>
    <property type="match status" value="1"/>
</dbReference>
<dbReference type="PRINTS" id="PR00455">
    <property type="entry name" value="HTHTETR"/>
</dbReference>
<evidence type="ECO:0000256" key="2">
    <source>
        <dbReference type="ARBA" id="ARBA00023125"/>
    </source>
</evidence>
<reference evidence="7 8" key="1">
    <citation type="submission" date="2015-09" db="EMBL/GenBank/DDBJ databases">
        <title>Sorangium comparison.</title>
        <authorList>
            <person name="Zaburannyi N."/>
            <person name="Bunk B."/>
            <person name="Overmann J."/>
            <person name="Mueller R."/>
        </authorList>
    </citation>
    <scope>NUCLEOTIDE SEQUENCE [LARGE SCALE GENOMIC DNA]</scope>
    <source>
        <strain evidence="7 8">So ce836</strain>
    </source>
</reference>
<sequence>MRSVTSSPLKEPSPAQSGAAAGRRRTGTQGARRGGRSERVVRAVMQAAAAEIARAGYAALRVEDVAARAGVNKTTVYRRWPTKAELVKATLRSFSDDRQAPPDTGALRLDLLELVRRFVAAASTSEGQGIYRMLLAEMHVPEVEALARALREERLAPWRDVLERGVARGELPPGTDLDLMVEMIRGTVTNRLFRLRAPVDDGVLESIIDVVVLGAKAGGALRRAPAAPSDDIHVIGDEPG</sequence>
<dbReference type="PANTHER" id="PTHR30055">
    <property type="entry name" value="HTH-TYPE TRANSCRIPTIONAL REGULATOR RUTR"/>
    <property type="match status" value="1"/>
</dbReference>
<organism evidence="7 8">
    <name type="scientific">Sorangium cellulosum</name>
    <name type="common">Polyangium cellulosum</name>
    <dbReference type="NCBI Taxonomy" id="56"/>
    <lineage>
        <taxon>Bacteria</taxon>
        <taxon>Pseudomonadati</taxon>
        <taxon>Myxococcota</taxon>
        <taxon>Polyangia</taxon>
        <taxon>Polyangiales</taxon>
        <taxon>Polyangiaceae</taxon>
        <taxon>Sorangium</taxon>
    </lineage>
</organism>
<gene>
    <name evidence="7" type="primary">tetR</name>
    <name evidence="7" type="ORF">SOCE836_068810</name>
</gene>
<feature type="region of interest" description="Disordered" evidence="5">
    <location>
        <begin position="1"/>
        <end position="38"/>
    </location>
</feature>
<dbReference type="Gene3D" id="1.10.357.10">
    <property type="entry name" value="Tetracycline Repressor, domain 2"/>
    <property type="match status" value="1"/>
</dbReference>
<dbReference type="Proteomes" id="UP000295497">
    <property type="component" value="Chromosome"/>
</dbReference>
<keyword evidence="1" id="KW-0805">Transcription regulation</keyword>
<dbReference type="Pfam" id="PF16859">
    <property type="entry name" value="TetR_C_11"/>
    <property type="match status" value="1"/>
</dbReference>
<evidence type="ECO:0000313" key="8">
    <source>
        <dbReference type="Proteomes" id="UP000295497"/>
    </source>
</evidence>
<dbReference type="RefSeq" id="WP_165374303.1">
    <property type="nucleotide sequence ID" value="NZ_CP012672.1"/>
</dbReference>